<dbReference type="Proteomes" id="UP001499978">
    <property type="component" value="Unassembled WGS sequence"/>
</dbReference>
<dbReference type="InterPro" id="IPR045985">
    <property type="entry name" value="DUF5941"/>
</dbReference>
<comment type="similarity">
    <text evidence="2">Belongs to the CDP-alcohol phosphatidyltransferase class-I family.</text>
</comment>
<gene>
    <name evidence="5" type="ORF">GCM10010201_00110</name>
</gene>
<dbReference type="PROSITE" id="PS00379">
    <property type="entry name" value="CDP_ALCOHOL_P_TRANSF"/>
    <property type="match status" value="1"/>
</dbReference>
<feature type="transmembrane region" description="Helical" evidence="3">
    <location>
        <begin position="395"/>
        <end position="412"/>
    </location>
</feature>
<dbReference type="EMBL" id="BAAARY010000001">
    <property type="protein sequence ID" value="GAA2509631.1"/>
    <property type="molecule type" value="Genomic_DNA"/>
</dbReference>
<dbReference type="RefSeq" id="WP_344166485.1">
    <property type="nucleotide sequence ID" value="NZ_BAAARY010000001.1"/>
</dbReference>
<keyword evidence="3" id="KW-0812">Transmembrane</keyword>
<evidence type="ECO:0000256" key="2">
    <source>
        <dbReference type="RuleBase" id="RU003750"/>
    </source>
</evidence>
<dbReference type="InterPro" id="IPR048254">
    <property type="entry name" value="CDP_ALCOHOL_P_TRANSF_CS"/>
</dbReference>
<dbReference type="Pfam" id="PF01066">
    <property type="entry name" value="CDP-OH_P_transf"/>
    <property type="match status" value="1"/>
</dbReference>
<comment type="caution">
    <text evidence="5">The sequence shown here is derived from an EMBL/GenBank/DDBJ whole genome shotgun (WGS) entry which is preliminary data.</text>
</comment>
<organism evidence="5 6">
    <name type="scientific">Pilimelia columellifera subsp. columellifera</name>
    <dbReference type="NCBI Taxonomy" id="706583"/>
    <lineage>
        <taxon>Bacteria</taxon>
        <taxon>Bacillati</taxon>
        <taxon>Actinomycetota</taxon>
        <taxon>Actinomycetes</taxon>
        <taxon>Micromonosporales</taxon>
        <taxon>Micromonosporaceae</taxon>
        <taxon>Pilimelia</taxon>
    </lineage>
</organism>
<evidence type="ECO:0000256" key="1">
    <source>
        <dbReference type="ARBA" id="ARBA00022679"/>
    </source>
</evidence>
<proteinExistence type="inferred from homology"/>
<dbReference type="Pfam" id="PF19365">
    <property type="entry name" value="DUF5941"/>
    <property type="match status" value="1"/>
</dbReference>
<evidence type="ECO:0000313" key="6">
    <source>
        <dbReference type="Proteomes" id="UP001499978"/>
    </source>
</evidence>
<feature type="transmembrane region" description="Helical" evidence="3">
    <location>
        <begin position="452"/>
        <end position="472"/>
    </location>
</feature>
<reference evidence="5 6" key="1">
    <citation type="journal article" date="2019" name="Int. J. Syst. Evol. Microbiol.">
        <title>The Global Catalogue of Microorganisms (GCM) 10K type strain sequencing project: providing services to taxonomists for standard genome sequencing and annotation.</title>
        <authorList>
            <consortium name="The Broad Institute Genomics Platform"/>
            <consortium name="The Broad Institute Genome Sequencing Center for Infectious Disease"/>
            <person name="Wu L."/>
            <person name="Ma J."/>
        </authorList>
    </citation>
    <scope>NUCLEOTIDE SEQUENCE [LARGE SCALE GENOMIC DNA]</scope>
    <source>
        <strain evidence="5 6">JCM 3367</strain>
    </source>
</reference>
<evidence type="ECO:0000313" key="5">
    <source>
        <dbReference type="EMBL" id="GAA2509631.1"/>
    </source>
</evidence>
<accession>A0ABN3MZ40</accession>
<keyword evidence="1 2" id="KW-0808">Transferase</keyword>
<sequence>MIGALLLGVEGFPATGSPLIDQLRDAGITHVDAVDGTPGSALDGPGPVLVVRADLVAHTAVLRNLATEPGGRTTVLIGARGDSPPGDPGGVGGGLAVREERGQIVGVGGDAVLLGAVRVAPADLPLLAAAGADERPLDRLLADLVATGARVGRQRAGRLYAATAVDQADAERRRAERDAIDEDAARLRMAVKEHDDFFTTYFISTWSPWVTKACARLRLTPAAVTGLSVALAALATVGFATGLRGGLVAGAALLYLSFVLDCVDGQLARYTREFSPFGGWLDTMADRGKEYLVYAGLAFGAERVGATGVWPLAVAALVLQTVRHQTDYWYGALHDEAARRPGGDVGGALGRMSQRVQSGTGSPAYWLKRIVVFPIGERWALIAVTAALFDGRVALLAVLTWGAFAGAYTLALRSMRARSMRVPVMTTVDLPYHRDEPWSMRRGVSHPAIQRLGPLPWVAVAVASAGGALLAAGGMAPAGTASLAVLVALLLVGVGRLPLRHPHDGPLDWLVPAGLRAAELLAVVAVGAVADVPWPVVYGLLASLALRYYDAMARAEKGAPTVPRARWDVPWHVRVFAVAVASVTPVALPLLVLLSTYVVVVFCWGVYRGWLGYASPA</sequence>
<dbReference type="Gene3D" id="1.20.120.1760">
    <property type="match status" value="1"/>
</dbReference>
<keyword evidence="6" id="KW-1185">Reference proteome</keyword>
<keyword evidence="3" id="KW-1133">Transmembrane helix</keyword>
<name>A0ABN3MZ40_9ACTN</name>
<protein>
    <recommendedName>
        <fullName evidence="4">DUF5941 domain-containing protein</fullName>
    </recommendedName>
</protein>
<dbReference type="InterPro" id="IPR000462">
    <property type="entry name" value="CDP-OH_P_trans"/>
</dbReference>
<dbReference type="InterPro" id="IPR043130">
    <property type="entry name" value="CDP-OH_PTrfase_TM_dom"/>
</dbReference>
<evidence type="ECO:0000256" key="3">
    <source>
        <dbReference type="SAM" id="Phobius"/>
    </source>
</evidence>
<feature type="transmembrane region" description="Helical" evidence="3">
    <location>
        <begin position="478"/>
        <end position="497"/>
    </location>
</feature>
<feature type="domain" description="DUF5941" evidence="4">
    <location>
        <begin position="457"/>
        <end position="590"/>
    </location>
</feature>
<feature type="transmembrane region" description="Helical" evidence="3">
    <location>
        <begin position="574"/>
        <end position="607"/>
    </location>
</feature>
<keyword evidence="3" id="KW-0472">Membrane</keyword>
<evidence type="ECO:0000259" key="4">
    <source>
        <dbReference type="Pfam" id="PF19365"/>
    </source>
</evidence>